<accession>A0A448XRW3</accession>
<keyword evidence="3" id="KW-1185">Reference proteome</keyword>
<feature type="region of interest" description="Disordered" evidence="1">
    <location>
        <begin position="1"/>
        <end position="22"/>
    </location>
</feature>
<name>A0A448XRW3_9PLAT</name>
<evidence type="ECO:0000313" key="2">
    <source>
        <dbReference type="EMBL" id="VEL43417.1"/>
    </source>
</evidence>
<dbReference type="Proteomes" id="UP000784294">
    <property type="component" value="Unassembled WGS sequence"/>
</dbReference>
<organism evidence="2 3">
    <name type="scientific">Protopolystoma xenopodis</name>
    <dbReference type="NCBI Taxonomy" id="117903"/>
    <lineage>
        <taxon>Eukaryota</taxon>
        <taxon>Metazoa</taxon>
        <taxon>Spiralia</taxon>
        <taxon>Lophotrochozoa</taxon>
        <taxon>Platyhelminthes</taxon>
        <taxon>Monogenea</taxon>
        <taxon>Polyopisthocotylea</taxon>
        <taxon>Polystomatidea</taxon>
        <taxon>Polystomatidae</taxon>
        <taxon>Protopolystoma</taxon>
    </lineage>
</organism>
<feature type="compositionally biased region" description="Polar residues" evidence="1">
    <location>
        <begin position="7"/>
        <end position="16"/>
    </location>
</feature>
<gene>
    <name evidence="2" type="ORF">PXEA_LOCUS36857</name>
</gene>
<reference evidence="2" key="1">
    <citation type="submission" date="2018-11" db="EMBL/GenBank/DDBJ databases">
        <authorList>
            <consortium name="Pathogen Informatics"/>
        </authorList>
    </citation>
    <scope>NUCLEOTIDE SEQUENCE</scope>
</reference>
<evidence type="ECO:0000256" key="1">
    <source>
        <dbReference type="SAM" id="MobiDB-lite"/>
    </source>
</evidence>
<protein>
    <submittedName>
        <fullName evidence="2">Uncharacterized protein</fullName>
    </submittedName>
</protein>
<dbReference type="AlphaFoldDB" id="A0A448XRW3"/>
<evidence type="ECO:0000313" key="3">
    <source>
        <dbReference type="Proteomes" id="UP000784294"/>
    </source>
</evidence>
<dbReference type="EMBL" id="CAAALY010281228">
    <property type="protein sequence ID" value="VEL43417.1"/>
    <property type="molecule type" value="Genomic_DNA"/>
</dbReference>
<comment type="caution">
    <text evidence="2">The sequence shown here is derived from an EMBL/GenBank/DDBJ whole genome shotgun (WGS) entry which is preliminary data.</text>
</comment>
<sequence>MNKSDEITLTSAPTKTGDTDCCPGNSETTVAADATASISATLQPVVNAHEDSDNDAAAEAAAERGLISFDAQLRPIERFGVNKAESNREESLADELEMADVSWYFIFTVKMAIQRAEFE</sequence>
<proteinExistence type="predicted"/>